<comment type="subcellular location">
    <subcellularLocation>
        <location evidence="6">Cytoplasm</location>
    </subcellularLocation>
    <subcellularLocation>
        <location evidence="6">Nucleus</location>
    </subcellularLocation>
</comment>
<dbReference type="PANTHER" id="PTHR11599">
    <property type="entry name" value="PROTEASOME SUBUNIT ALPHA/BETA"/>
    <property type="match status" value="1"/>
</dbReference>
<evidence type="ECO:0000256" key="5">
    <source>
        <dbReference type="PROSITE-ProRule" id="PRU00808"/>
    </source>
</evidence>
<keyword evidence="3 5" id="KW-0647">Proteasome</keyword>
<keyword evidence="2 6" id="KW-0963">Cytoplasm</keyword>
<dbReference type="Pfam" id="PF00227">
    <property type="entry name" value="Proteasome"/>
    <property type="match status" value="1"/>
</dbReference>
<evidence type="ECO:0000256" key="1">
    <source>
        <dbReference type="ARBA" id="ARBA00003542"/>
    </source>
</evidence>
<proteinExistence type="inferred from homology"/>
<dbReference type="GO" id="GO:0005737">
    <property type="term" value="C:cytoplasm"/>
    <property type="evidence" value="ECO:0007669"/>
    <property type="project" value="UniProtKB-SubCell"/>
</dbReference>
<dbReference type="EMBL" id="CP017555">
    <property type="protein sequence ID" value="AOW02408.1"/>
    <property type="molecule type" value="Genomic_DNA"/>
</dbReference>
<evidence type="ECO:0000313" key="9">
    <source>
        <dbReference type="Proteomes" id="UP000182444"/>
    </source>
</evidence>
<evidence type="ECO:0000313" key="8">
    <source>
        <dbReference type="EMBL" id="AOW02408.1"/>
    </source>
</evidence>
<sequence>MDRSPMGTRRITRLDCAADYSDIANTGSAGFDRHITIFSPEGRLYQVEYAFKACNSANITSLGIRGKDCAVVVSQKKISDKLLDPSTVSYIFRISPSIGAVLTGQIPDARAAVQRARGEAAEFRYKYGYDMPCDMLAKRMANINQVYTQRAYMRPLGVIMTLIAIDDERGPELYKCDPAGYYVGYKATASGPKQQEANNFLEKKLKKKEYAAGDVNEVTETAISALSTALSVDFKKNDIEIGVATKDGFRKLTVEEIDERLVAIAEQD</sequence>
<dbReference type="GO" id="GO:0005634">
    <property type="term" value="C:nucleus"/>
    <property type="evidence" value="ECO:0007669"/>
    <property type="project" value="UniProtKB-SubCell"/>
</dbReference>
<dbReference type="GO" id="GO:0010499">
    <property type="term" value="P:proteasomal ubiquitin-independent protein catabolic process"/>
    <property type="evidence" value="ECO:0007669"/>
    <property type="project" value="UniProtKB-ARBA"/>
</dbReference>
<dbReference type="AlphaFoldDB" id="A0A1D8N9T9"/>
<dbReference type="Pfam" id="PF10584">
    <property type="entry name" value="Proteasome_A_N"/>
    <property type="match status" value="1"/>
</dbReference>
<comment type="function">
    <text evidence="1">The proteasome degrades poly-ubiquitinated proteins in the cytoplasm and in the nucleus. It is essential for the regulated turnover of proteins and for the removal of misfolded proteins. The proteasome is a multicatalytic proteinase complex that is characterized by its ability to cleave peptides with Arg, Phe, Tyr, Leu, and Glu adjacent to the leaving group at neutral or slightly basic pH. It has an ATP-dependent proteolytic activity.</text>
</comment>
<accession>A0A1D8N9T9</accession>
<dbReference type="SUPFAM" id="SSF56235">
    <property type="entry name" value="N-terminal nucleophile aminohydrolases (Ntn hydrolases)"/>
    <property type="match status" value="1"/>
</dbReference>
<dbReference type="InterPro" id="IPR050115">
    <property type="entry name" value="Proteasome_alpha"/>
</dbReference>
<dbReference type="VEuPathDB" id="FungiDB:YALI0_C06039g"/>
<dbReference type="PROSITE" id="PS00388">
    <property type="entry name" value="PROTEASOME_ALPHA_1"/>
    <property type="match status" value="1"/>
</dbReference>
<name>A0A1D8N9T9_YARLL</name>
<evidence type="ECO:0000256" key="6">
    <source>
        <dbReference type="RuleBase" id="RU000551"/>
    </source>
</evidence>
<organism evidence="8 9">
    <name type="scientific">Yarrowia lipolytica</name>
    <name type="common">Candida lipolytica</name>
    <dbReference type="NCBI Taxonomy" id="4952"/>
    <lineage>
        <taxon>Eukaryota</taxon>
        <taxon>Fungi</taxon>
        <taxon>Dikarya</taxon>
        <taxon>Ascomycota</taxon>
        <taxon>Saccharomycotina</taxon>
        <taxon>Dipodascomycetes</taxon>
        <taxon>Dipodascales</taxon>
        <taxon>Dipodascales incertae sedis</taxon>
        <taxon>Yarrowia</taxon>
    </lineage>
</organism>
<dbReference type="InterPro" id="IPR000426">
    <property type="entry name" value="Proteasome_asu_N"/>
</dbReference>
<dbReference type="PROSITE" id="PS51475">
    <property type="entry name" value="PROTEASOME_ALPHA_2"/>
    <property type="match status" value="1"/>
</dbReference>
<dbReference type="eggNOG" id="KOG0182">
    <property type="taxonomic scope" value="Eukaryota"/>
</dbReference>
<dbReference type="Proteomes" id="UP000182444">
    <property type="component" value="Chromosome 1C"/>
</dbReference>
<evidence type="ECO:0000259" key="7">
    <source>
        <dbReference type="PROSITE" id="PS00388"/>
    </source>
</evidence>
<feature type="domain" description="Proteasome alpha-type subunits" evidence="7">
    <location>
        <begin position="31"/>
        <end position="53"/>
    </location>
</feature>
<dbReference type="GO" id="GO:0019773">
    <property type="term" value="C:proteasome core complex, alpha-subunit complex"/>
    <property type="evidence" value="ECO:0007669"/>
    <property type="project" value="UniProtKB-UniRule"/>
</dbReference>
<dbReference type="Gene3D" id="3.60.20.10">
    <property type="entry name" value="Glutamine Phosphoribosylpyrophosphate, subunit 1, domain 1"/>
    <property type="match status" value="1"/>
</dbReference>
<protein>
    <recommendedName>
        <fullName evidence="6">Proteasome subunit alpha type</fullName>
    </recommendedName>
</protein>
<dbReference type="GeneID" id="2909233"/>
<dbReference type="GO" id="GO:0043161">
    <property type="term" value="P:proteasome-mediated ubiquitin-dependent protein catabolic process"/>
    <property type="evidence" value="ECO:0007669"/>
    <property type="project" value="UniProtKB-ARBA"/>
</dbReference>
<dbReference type="VEuPathDB" id="FungiDB:YALI1_C07770g"/>
<keyword evidence="4 6" id="KW-0539">Nucleus</keyword>
<reference evidence="8 9" key="1">
    <citation type="journal article" date="2016" name="PLoS ONE">
        <title>Sequence Assembly of Yarrowia lipolytica Strain W29/CLIB89 Shows Transposable Element Diversity.</title>
        <authorList>
            <person name="Magnan C."/>
            <person name="Yu J."/>
            <person name="Chang I."/>
            <person name="Jahn E."/>
            <person name="Kanomata Y."/>
            <person name="Wu J."/>
            <person name="Zeller M."/>
            <person name="Oakes M."/>
            <person name="Baldi P."/>
            <person name="Sandmeyer S."/>
        </authorList>
    </citation>
    <scope>NUCLEOTIDE SEQUENCE [LARGE SCALE GENOMIC DNA]</scope>
    <source>
        <strain evidence="9">CLIB89(W29)</strain>
    </source>
</reference>
<evidence type="ECO:0000256" key="4">
    <source>
        <dbReference type="ARBA" id="ARBA00023242"/>
    </source>
</evidence>
<dbReference type="CDD" id="cd03754">
    <property type="entry name" value="proteasome_alpha_type_6"/>
    <property type="match status" value="1"/>
</dbReference>
<gene>
    <name evidence="8" type="ORF">YALI1_C07770g</name>
</gene>
<comment type="subunit">
    <text evidence="6">The 26S proteasome consists of a 20S proteasome core and two 19S regulatory subunits.</text>
</comment>
<dbReference type="RefSeq" id="XP_501500.2">
    <property type="nucleotide sequence ID" value="XM_501500.3"/>
</dbReference>
<dbReference type="InterPro" id="IPR023332">
    <property type="entry name" value="Proteasome_alpha-type"/>
</dbReference>
<dbReference type="InterPro" id="IPR029055">
    <property type="entry name" value="Ntn_hydrolases_N"/>
</dbReference>
<dbReference type="SMART" id="SM00948">
    <property type="entry name" value="Proteasome_A_N"/>
    <property type="match status" value="1"/>
</dbReference>
<evidence type="ECO:0000256" key="3">
    <source>
        <dbReference type="ARBA" id="ARBA00022942"/>
    </source>
</evidence>
<dbReference type="KEGG" id="yli:2909233"/>
<comment type="similarity">
    <text evidence="5 6">Belongs to the peptidase T1A family.</text>
</comment>
<dbReference type="InterPro" id="IPR001353">
    <property type="entry name" value="Proteasome_sua/b"/>
</dbReference>
<dbReference type="InterPro" id="IPR034642">
    <property type="entry name" value="Proteasome_subunit_alpha6"/>
</dbReference>
<evidence type="ECO:0000256" key="2">
    <source>
        <dbReference type="ARBA" id="ARBA00022490"/>
    </source>
</evidence>
<dbReference type="FunFam" id="3.60.20.10:FF:000026">
    <property type="entry name" value="Proteasome subunit alpha type-1"/>
    <property type="match status" value="1"/>
</dbReference>